<protein>
    <submittedName>
        <fullName evidence="1">Uncharacterized protein</fullName>
    </submittedName>
</protein>
<evidence type="ECO:0000313" key="1">
    <source>
        <dbReference type="EMBL" id="SFF41247.1"/>
    </source>
</evidence>
<gene>
    <name evidence="1" type="ORF">SAMN05216283_10626</name>
</gene>
<dbReference type="Proteomes" id="UP000198964">
    <property type="component" value="Unassembled WGS sequence"/>
</dbReference>
<keyword evidence="2" id="KW-1185">Reference proteome</keyword>
<dbReference type="AlphaFoldDB" id="A0A1I2IJM8"/>
<reference evidence="1 2" key="1">
    <citation type="submission" date="2016-10" db="EMBL/GenBank/DDBJ databases">
        <authorList>
            <person name="de Groot N.N."/>
        </authorList>
    </citation>
    <scope>NUCLEOTIDE SEQUENCE [LARGE SCALE GENOMIC DNA]</scope>
    <source>
        <strain evidence="1 2">CGMCC 1.9156</strain>
    </source>
</reference>
<organism evidence="1 2">
    <name type="scientific">Sunxiuqinia elliptica</name>
    <dbReference type="NCBI Taxonomy" id="655355"/>
    <lineage>
        <taxon>Bacteria</taxon>
        <taxon>Pseudomonadati</taxon>
        <taxon>Bacteroidota</taxon>
        <taxon>Bacteroidia</taxon>
        <taxon>Marinilabiliales</taxon>
        <taxon>Prolixibacteraceae</taxon>
        <taxon>Sunxiuqinia</taxon>
    </lineage>
</organism>
<evidence type="ECO:0000313" key="2">
    <source>
        <dbReference type="Proteomes" id="UP000198964"/>
    </source>
</evidence>
<proteinExistence type="predicted"/>
<accession>A0A1I2IJM8</accession>
<name>A0A1I2IJM8_9BACT</name>
<dbReference type="EMBL" id="FONW01000006">
    <property type="protein sequence ID" value="SFF41247.1"/>
    <property type="molecule type" value="Genomic_DNA"/>
</dbReference>
<sequence>MLLMHQSTSSVVNQNIYMPASKLTGNRAVGKNNLFLQESFKARHFQKKIKKMTKFSLESLHLKSEYLPLHPPLNNKGSHTG</sequence>
<dbReference type="STRING" id="655355.SAMN05216283_10626"/>